<sequence>MSEKMRSRLLTSVMLLVALVIALLMALYPFYGTVTWFIDPPPKLYIAGTGYALVSSSPAATSLPPTVAWIADHHMWPLWYDIFTPRDGAGPSVFLRWRDGLYYAYTTRG</sequence>
<name>A0ABS2KQG3_9NOCA</name>
<comment type="caution">
    <text evidence="1">The sequence shown here is derived from an EMBL/GenBank/DDBJ whole genome shotgun (WGS) entry which is preliminary data.</text>
</comment>
<dbReference type="Proteomes" id="UP000703038">
    <property type="component" value="Unassembled WGS sequence"/>
</dbReference>
<keyword evidence="2" id="KW-1185">Reference proteome</keyword>
<evidence type="ECO:0000313" key="1">
    <source>
        <dbReference type="EMBL" id="MBM7414205.1"/>
    </source>
</evidence>
<dbReference type="RefSeq" id="WP_204866973.1">
    <property type="nucleotide sequence ID" value="NZ_JAFBBK010000001.1"/>
</dbReference>
<reference evidence="1 2" key="1">
    <citation type="submission" date="2021-01" db="EMBL/GenBank/DDBJ databases">
        <title>Genomics of switchgrass bacterial isolates.</title>
        <authorList>
            <person name="Shade A."/>
        </authorList>
    </citation>
    <scope>NUCLEOTIDE SEQUENCE [LARGE SCALE GENOMIC DNA]</scope>
    <source>
        <strain evidence="1 2">PvP111</strain>
    </source>
</reference>
<dbReference type="EMBL" id="JAFBBK010000001">
    <property type="protein sequence ID" value="MBM7414205.1"/>
    <property type="molecule type" value="Genomic_DNA"/>
</dbReference>
<proteinExistence type="predicted"/>
<protein>
    <submittedName>
        <fullName evidence="1">Uncharacterized protein</fullName>
    </submittedName>
</protein>
<accession>A0ABS2KQG3</accession>
<gene>
    <name evidence="1" type="ORF">JOE42_000938</name>
</gene>
<organism evidence="1 2">
    <name type="scientific">Rhodococcoides corynebacterioides</name>
    <dbReference type="NCBI Taxonomy" id="53972"/>
    <lineage>
        <taxon>Bacteria</taxon>
        <taxon>Bacillati</taxon>
        <taxon>Actinomycetota</taxon>
        <taxon>Actinomycetes</taxon>
        <taxon>Mycobacteriales</taxon>
        <taxon>Nocardiaceae</taxon>
        <taxon>Rhodococcoides</taxon>
    </lineage>
</organism>
<evidence type="ECO:0000313" key="2">
    <source>
        <dbReference type="Proteomes" id="UP000703038"/>
    </source>
</evidence>